<gene>
    <name evidence="8" type="ORF">A3770_05p38850</name>
</gene>
<dbReference type="CDD" id="cd12344">
    <property type="entry name" value="RRM1_SECp43_like"/>
    <property type="match status" value="1"/>
</dbReference>
<dbReference type="PANTHER" id="PTHR47640">
    <property type="entry name" value="TRNA SELENOCYSTEINE 1-ASSOCIATED PROTEIN 1-RELATED-RELATED"/>
    <property type="match status" value="1"/>
</dbReference>
<evidence type="ECO:0000256" key="3">
    <source>
        <dbReference type="ARBA" id="ARBA00022884"/>
    </source>
</evidence>
<dbReference type="AlphaFoldDB" id="A0A5B8MLQ2"/>
<feature type="domain" description="RRM" evidence="7">
    <location>
        <begin position="21"/>
        <end position="101"/>
    </location>
</feature>
<dbReference type="PANTHER" id="PTHR47640:SF10">
    <property type="entry name" value="TRNA SELENOCYSTEINE 1-ASSOCIATED PROTEIN 1-RELATED"/>
    <property type="match status" value="1"/>
</dbReference>
<feature type="compositionally biased region" description="Basic and acidic residues" evidence="6">
    <location>
        <begin position="390"/>
        <end position="399"/>
    </location>
</feature>
<evidence type="ECO:0000256" key="5">
    <source>
        <dbReference type="PROSITE-ProRule" id="PRU00176"/>
    </source>
</evidence>
<dbReference type="Pfam" id="PF00076">
    <property type="entry name" value="RRM_1"/>
    <property type="match status" value="3"/>
</dbReference>
<evidence type="ECO:0000256" key="4">
    <source>
        <dbReference type="ARBA" id="ARBA00023242"/>
    </source>
</evidence>
<feature type="region of interest" description="Disordered" evidence="6">
    <location>
        <begin position="104"/>
        <end position="124"/>
    </location>
</feature>
<keyword evidence="4" id="KW-0539">Nucleus</keyword>
<dbReference type="EMBL" id="CP031038">
    <property type="protein sequence ID" value="QDZ21367.1"/>
    <property type="molecule type" value="Genomic_DNA"/>
</dbReference>
<dbReference type="PROSITE" id="PS50102">
    <property type="entry name" value="RRM"/>
    <property type="match status" value="3"/>
</dbReference>
<evidence type="ECO:0000256" key="1">
    <source>
        <dbReference type="ARBA" id="ARBA00004123"/>
    </source>
</evidence>
<keyword evidence="2" id="KW-0677">Repeat</keyword>
<reference evidence="8 9" key="1">
    <citation type="submission" date="2018-07" db="EMBL/GenBank/DDBJ databases">
        <title>The complete nuclear genome of the prasinophyte Chloropicon primus (CCMP1205).</title>
        <authorList>
            <person name="Pombert J.-F."/>
            <person name="Otis C."/>
            <person name="Turmel M."/>
            <person name="Lemieux C."/>
        </authorList>
    </citation>
    <scope>NUCLEOTIDE SEQUENCE [LARGE SCALE GENOMIC DNA]</scope>
    <source>
        <strain evidence="8 9">CCMP1205</strain>
    </source>
</reference>
<evidence type="ECO:0000256" key="6">
    <source>
        <dbReference type="SAM" id="MobiDB-lite"/>
    </source>
</evidence>
<feature type="compositionally biased region" description="Gly residues" evidence="6">
    <location>
        <begin position="106"/>
        <end position="115"/>
    </location>
</feature>
<feature type="compositionally biased region" description="Polar residues" evidence="6">
    <location>
        <begin position="377"/>
        <end position="388"/>
    </location>
</feature>
<evidence type="ECO:0000313" key="9">
    <source>
        <dbReference type="Proteomes" id="UP000316726"/>
    </source>
</evidence>
<dbReference type="SMART" id="SM00360">
    <property type="entry name" value="RRM"/>
    <property type="match status" value="3"/>
</dbReference>
<keyword evidence="9" id="KW-1185">Reference proteome</keyword>
<evidence type="ECO:0000313" key="8">
    <source>
        <dbReference type="EMBL" id="QDZ21367.1"/>
    </source>
</evidence>
<evidence type="ECO:0000259" key="7">
    <source>
        <dbReference type="PROSITE" id="PS50102"/>
    </source>
</evidence>
<evidence type="ECO:0000256" key="2">
    <source>
        <dbReference type="ARBA" id="ARBA00022737"/>
    </source>
</evidence>
<feature type="region of interest" description="Disordered" evidence="6">
    <location>
        <begin position="200"/>
        <end position="223"/>
    </location>
</feature>
<dbReference type="InterPro" id="IPR035979">
    <property type="entry name" value="RBD_domain_sf"/>
</dbReference>
<sequence>MSEAVSSAVSSAASPAETGPRTLWMGDLAYWVDENFMGSLFASTGEVVSAKIIRNKLTGYSEGYGFVEFASNAAAQTVLQTYNGAPIPGTDLFFKLNWASHSSAKGGQGGQGQGEEGLTSPEHSVFVGDLSPEVTDYALQEYFRQFYTSVKSARVVTDPATGRPKGYGFVRFVSEPDRDKAIVEMNGQVVGSRAIRVSLATPKRSGGGGANAPPGSSSSGQQYRHHQYVGGLRGMYPMMGYGGARVDMQGQSSGNTTLYIGGIAPSTTEEDIRGVFATFGDIVYVKIALAKACAFVQYVLRESAAMAISSTNGQVIKGNTIRVSWGRQSEQRSQMVPHQAPHNPYGYYGGYYGYDPQYYAAYGMALQPGMMSGQVHQVHQAVTSSQHPRNSKEGGKDDDAVTAGSPSSVEEMNRSYGSMASPYAVESNNFISSVPPVATSPTPTL</sequence>
<dbReference type="OrthoDB" id="446113at2759"/>
<feature type="region of interest" description="Disordered" evidence="6">
    <location>
        <begin position="377"/>
        <end position="415"/>
    </location>
</feature>
<dbReference type="InterPro" id="IPR050825">
    <property type="entry name" value="RBM42_RBP45_47-like"/>
</dbReference>
<keyword evidence="3 5" id="KW-0694">RNA-binding</keyword>
<proteinExistence type="predicted"/>
<dbReference type="Gene3D" id="3.30.70.330">
    <property type="match status" value="3"/>
</dbReference>
<dbReference type="GO" id="GO:0003729">
    <property type="term" value="F:mRNA binding"/>
    <property type="evidence" value="ECO:0007669"/>
    <property type="project" value="InterPro"/>
</dbReference>
<dbReference type="SUPFAM" id="SSF54928">
    <property type="entry name" value="RNA-binding domain, RBD"/>
    <property type="match status" value="3"/>
</dbReference>
<accession>A0A5B8MLQ2</accession>
<name>A0A5B8MLQ2_9CHLO</name>
<dbReference type="CDD" id="cd12345">
    <property type="entry name" value="RRM2_SECp43_like"/>
    <property type="match status" value="1"/>
</dbReference>
<dbReference type="InterPro" id="IPR000504">
    <property type="entry name" value="RRM_dom"/>
</dbReference>
<feature type="compositionally biased region" description="Polar residues" evidence="6">
    <location>
        <begin position="404"/>
        <end position="415"/>
    </location>
</feature>
<dbReference type="STRING" id="1764295.A0A5B8MLQ2"/>
<protein>
    <submittedName>
        <fullName evidence="8">RNA-binding protein</fullName>
    </submittedName>
</protein>
<organism evidence="8 9">
    <name type="scientific">Chloropicon primus</name>
    <dbReference type="NCBI Taxonomy" id="1764295"/>
    <lineage>
        <taxon>Eukaryota</taxon>
        <taxon>Viridiplantae</taxon>
        <taxon>Chlorophyta</taxon>
        <taxon>Chloropicophyceae</taxon>
        <taxon>Chloropicales</taxon>
        <taxon>Chloropicaceae</taxon>
        <taxon>Chloropicon</taxon>
    </lineage>
</organism>
<feature type="domain" description="RRM" evidence="7">
    <location>
        <begin position="256"/>
        <end position="328"/>
    </location>
</feature>
<dbReference type="FunFam" id="3.30.70.330:FF:000103">
    <property type="entry name" value="Polyadenylate-binding protein RBP47B"/>
    <property type="match status" value="1"/>
</dbReference>
<dbReference type="InterPro" id="IPR012677">
    <property type="entry name" value="Nucleotide-bd_a/b_plait_sf"/>
</dbReference>
<dbReference type="GO" id="GO:0005634">
    <property type="term" value="C:nucleus"/>
    <property type="evidence" value="ECO:0007669"/>
    <property type="project" value="UniProtKB-SubCell"/>
</dbReference>
<feature type="domain" description="RRM" evidence="7">
    <location>
        <begin position="123"/>
        <end position="202"/>
    </location>
</feature>
<comment type="subcellular location">
    <subcellularLocation>
        <location evidence="1">Nucleus</location>
    </subcellularLocation>
</comment>
<dbReference type="Proteomes" id="UP000316726">
    <property type="component" value="Chromosome 5"/>
</dbReference>
<dbReference type="GO" id="GO:0005829">
    <property type="term" value="C:cytosol"/>
    <property type="evidence" value="ECO:0007669"/>
    <property type="project" value="TreeGrafter"/>
</dbReference>
<feature type="compositionally biased region" description="Low complexity" evidence="6">
    <location>
        <begin position="211"/>
        <end position="220"/>
    </location>
</feature>